<dbReference type="EMBL" id="CP086355">
    <property type="protein sequence ID" value="UNI16723.1"/>
    <property type="molecule type" value="Genomic_DNA"/>
</dbReference>
<dbReference type="RefSeq" id="XP_047840204.1">
    <property type="nucleotide sequence ID" value="XM_047984230.1"/>
</dbReference>
<dbReference type="GeneID" id="72065095"/>
<dbReference type="Proteomes" id="UP000829364">
    <property type="component" value="Chromosome 2"/>
</dbReference>
<evidence type="ECO:0000313" key="1">
    <source>
        <dbReference type="EMBL" id="UNI16723.1"/>
    </source>
</evidence>
<proteinExistence type="predicted"/>
<accession>A0A9Q8QCC7</accession>
<sequence length="225" mass="24224">MATSKARVLLVSLNRGQFFDEVYEPICGALMSKATLERVEEANTAIRKLSDDPPPSAVLIADAALTLRQYTDVWDATLRYIHYGGTAVVMGNFPSFVRPDIMKSFFARAGLSWEAGSYHRTTLILNRDAAGFNSATALSPRFSQKALFVRNVANSEAWYKTDECSIVESLVFAPTSTNTVGETAVALARVGDGNLGYVGDVNIEEGSVAVILAMCGLGNVKAGEI</sequence>
<name>A0A9Q8QCC7_9HYPO</name>
<gene>
    <name evidence="1" type="ORF">JDV02_003135</name>
</gene>
<keyword evidence="2" id="KW-1185">Reference proteome</keyword>
<dbReference type="AlphaFoldDB" id="A0A9Q8QCC7"/>
<reference evidence="1" key="1">
    <citation type="submission" date="2021-11" db="EMBL/GenBank/DDBJ databases">
        <title>Purpureocillium_takamizusanense_genome.</title>
        <authorList>
            <person name="Nguyen N.-H."/>
        </authorList>
    </citation>
    <scope>NUCLEOTIDE SEQUENCE</scope>
    <source>
        <strain evidence="1">PT3</strain>
    </source>
</reference>
<organism evidence="1 2">
    <name type="scientific">Purpureocillium takamizusanense</name>
    <dbReference type="NCBI Taxonomy" id="2060973"/>
    <lineage>
        <taxon>Eukaryota</taxon>
        <taxon>Fungi</taxon>
        <taxon>Dikarya</taxon>
        <taxon>Ascomycota</taxon>
        <taxon>Pezizomycotina</taxon>
        <taxon>Sordariomycetes</taxon>
        <taxon>Hypocreomycetidae</taxon>
        <taxon>Hypocreales</taxon>
        <taxon>Ophiocordycipitaceae</taxon>
        <taxon>Purpureocillium</taxon>
    </lineage>
</organism>
<protein>
    <recommendedName>
        <fullName evidence="3">Triacylglycerol lipase</fullName>
    </recommendedName>
</protein>
<dbReference type="OrthoDB" id="245563at2759"/>
<evidence type="ECO:0008006" key="3">
    <source>
        <dbReference type="Google" id="ProtNLM"/>
    </source>
</evidence>
<evidence type="ECO:0000313" key="2">
    <source>
        <dbReference type="Proteomes" id="UP000829364"/>
    </source>
</evidence>
<dbReference type="KEGG" id="ptkz:JDV02_003135"/>